<organism evidence="2 3">
    <name type="scientific">Hypocrea virens (strain Gv29-8 / FGSC 10586)</name>
    <name type="common">Gliocladium virens</name>
    <name type="synonym">Trichoderma virens</name>
    <dbReference type="NCBI Taxonomy" id="413071"/>
    <lineage>
        <taxon>Eukaryota</taxon>
        <taxon>Fungi</taxon>
        <taxon>Dikarya</taxon>
        <taxon>Ascomycota</taxon>
        <taxon>Pezizomycotina</taxon>
        <taxon>Sordariomycetes</taxon>
        <taxon>Hypocreomycetidae</taxon>
        <taxon>Hypocreales</taxon>
        <taxon>Hypocreaceae</taxon>
        <taxon>Trichoderma</taxon>
    </lineage>
</organism>
<dbReference type="OrthoDB" id="4763081at2759"/>
<sequence>HVALTPQTVAGNDNTYKGQTQPFPLPPLGSSYRGSESDDYLFCRAKRCACTPVEYTTAHLECYQIFLRVCHLGKIQKEHALQKLWISTAWRLPWKDAISMPASTIDIPTNQKSLQIIGQLFGITFLHRLPRELLLTIWGESKTSLFWRCMSIIRLVTEFETNSSELQIKPLDQVASWHRNGKLECAPASTAYPFTQLTIDQEGIKEIERLRCKPQYTGDTCNHSTFIVEEGLSFHGIEAHIQDGRLRLRKTQIQPNYPYIWNTPAPPRLSLCRGSMSHSLPSWRLQAVNTQKIAGITFFFIQDRLYDIYIHDSDKSSANDLYEQLPPDIRRDAIWIYLPIGTADRMLVLGTRFISMSEYNVLVRMEKAGDVVIGRNCFFSEADFHPELLWPGDWPSSRPDQCLSGDGPVTLLYGKRVRGFFEIPLLGAYCESGTWTLPEPFMLEKPTPERFDRIGYYSRTPLDQIAESSVYYVPGSGRCRGILLRYKNGGCRAVGQCRVN</sequence>
<evidence type="ECO:0000256" key="1">
    <source>
        <dbReference type="SAM" id="MobiDB-lite"/>
    </source>
</evidence>
<dbReference type="AlphaFoldDB" id="G9MEH1"/>
<dbReference type="GeneID" id="25787357"/>
<gene>
    <name evidence="2" type="ORF">TRIVIDRAFT_126138</name>
</gene>
<accession>G9MEH1</accession>
<feature type="non-terminal residue" evidence="2">
    <location>
        <position position="500"/>
    </location>
</feature>
<dbReference type="HOGENOM" id="CLU_024198_0_0_1"/>
<feature type="compositionally biased region" description="Polar residues" evidence="1">
    <location>
        <begin position="1"/>
        <end position="22"/>
    </location>
</feature>
<dbReference type="InParanoid" id="G9MEH1"/>
<proteinExistence type="predicted"/>
<dbReference type="EMBL" id="ABDF02000001">
    <property type="protein sequence ID" value="EHK27451.1"/>
    <property type="molecule type" value="Genomic_DNA"/>
</dbReference>
<dbReference type="RefSeq" id="XP_013961649.1">
    <property type="nucleotide sequence ID" value="XM_014106174.1"/>
</dbReference>
<feature type="non-terminal residue" evidence="2">
    <location>
        <position position="1"/>
    </location>
</feature>
<comment type="caution">
    <text evidence="2">The sequence shown here is derived from an EMBL/GenBank/DDBJ whole genome shotgun (WGS) entry which is preliminary data.</text>
</comment>
<keyword evidence="3" id="KW-1185">Reference proteome</keyword>
<evidence type="ECO:0000313" key="3">
    <source>
        <dbReference type="Proteomes" id="UP000007115"/>
    </source>
</evidence>
<dbReference type="STRING" id="413071.G9MEH1"/>
<dbReference type="VEuPathDB" id="FungiDB:TRIVIDRAFT_126138"/>
<dbReference type="OMA" id="YIWNTPA"/>
<dbReference type="Proteomes" id="UP000007115">
    <property type="component" value="Unassembled WGS sequence"/>
</dbReference>
<feature type="region of interest" description="Disordered" evidence="1">
    <location>
        <begin position="1"/>
        <end position="23"/>
    </location>
</feature>
<protein>
    <submittedName>
        <fullName evidence="2">Uncharacterized protein</fullName>
    </submittedName>
</protein>
<reference evidence="2 3" key="1">
    <citation type="journal article" date="2011" name="Genome Biol.">
        <title>Comparative genome sequence analysis underscores mycoparasitism as the ancestral life style of Trichoderma.</title>
        <authorList>
            <person name="Kubicek C.P."/>
            <person name="Herrera-Estrella A."/>
            <person name="Seidl-Seiboth V."/>
            <person name="Martinez D.A."/>
            <person name="Druzhinina I.S."/>
            <person name="Thon M."/>
            <person name="Zeilinger S."/>
            <person name="Casas-Flores S."/>
            <person name="Horwitz B.A."/>
            <person name="Mukherjee P.K."/>
            <person name="Mukherjee M."/>
            <person name="Kredics L."/>
            <person name="Alcaraz L.D."/>
            <person name="Aerts A."/>
            <person name="Antal Z."/>
            <person name="Atanasova L."/>
            <person name="Cervantes-Badillo M.G."/>
            <person name="Challacombe J."/>
            <person name="Chertkov O."/>
            <person name="McCluskey K."/>
            <person name="Coulpier F."/>
            <person name="Deshpande N."/>
            <person name="von Doehren H."/>
            <person name="Ebbole D.J."/>
            <person name="Esquivel-Naranjo E.U."/>
            <person name="Fekete E."/>
            <person name="Flipphi M."/>
            <person name="Glaser F."/>
            <person name="Gomez-Rodriguez E.Y."/>
            <person name="Gruber S."/>
            <person name="Han C."/>
            <person name="Henrissat B."/>
            <person name="Hermosa R."/>
            <person name="Hernandez-Onate M."/>
            <person name="Karaffa L."/>
            <person name="Kosti I."/>
            <person name="Le Crom S."/>
            <person name="Lindquist E."/>
            <person name="Lucas S."/>
            <person name="Luebeck M."/>
            <person name="Luebeck P.S."/>
            <person name="Margeot A."/>
            <person name="Metz B."/>
            <person name="Misra M."/>
            <person name="Nevalainen H."/>
            <person name="Omann M."/>
            <person name="Packer N."/>
            <person name="Perrone G."/>
            <person name="Uresti-Rivera E.E."/>
            <person name="Salamov A."/>
            <person name="Schmoll M."/>
            <person name="Seiboth B."/>
            <person name="Shapiro H."/>
            <person name="Sukno S."/>
            <person name="Tamayo-Ramos J.A."/>
            <person name="Tisch D."/>
            <person name="Wiest A."/>
            <person name="Wilkinson H.H."/>
            <person name="Zhang M."/>
            <person name="Coutinho P.M."/>
            <person name="Kenerley C.M."/>
            <person name="Monte E."/>
            <person name="Baker S.E."/>
            <person name="Grigoriev I.V."/>
        </authorList>
    </citation>
    <scope>NUCLEOTIDE SEQUENCE [LARGE SCALE GENOMIC DNA]</scope>
    <source>
        <strain evidence="3">Gv29-8 / FGSC 10586</strain>
    </source>
</reference>
<name>G9MEH1_HYPVG</name>
<evidence type="ECO:0000313" key="2">
    <source>
        <dbReference type="EMBL" id="EHK27451.1"/>
    </source>
</evidence>
<dbReference type="eggNOG" id="ENOG502RVWB">
    <property type="taxonomic scope" value="Eukaryota"/>
</dbReference>